<gene>
    <name evidence="9" type="ORF">F9K24_04120</name>
</gene>
<dbReference type="Gene3D" id="3.30.300.330">
    <property type="match status" value="1"/>
</dbReference>
<comment type="cofactor">
    <cofactor evidence="6">
        <name>FAD</name>
        <dbReference type="ChEBI" id="CHEBI:57692"/>
    </cofactor>
</comment>
<feature type="binding site" evidence="5">
    <location>
        <position position="391"/>
    </location>
    <ligand>
        <name>substrate</name>
    </ligand>
</feature>
<keyword evidence="2" id="KW-0285">Flavoprotein</keyword>
<evidence type="ECO:0000256" key="2">
    <source>
        <dbReference type="ARBA" id="ARBA00022630"/>
    </source>
</evidence>
<dbReference type="Gene3D" id="3.30.465.10">
    <property type="match status" value="1"/>
</dbReference>
<dbReference type="InterPro" id="IPR016169">
    <property type="entry name" value="FAD-bd_PCMH_sub2"/>
</dbReference>
<dbReference type="InterPro" id="IPR036318">
    <property type="entry name" value="FAD-bd_PCMH-like_sf"/>
</dbReference>
<dbReference type="InterPro" id="IPR025650">
    <property type="entry name" value="Alkyl-DHAP_Synthase"/>
</dbReference>
<evidence type="ECO:0000256" key="7">
    <source>
        <dbReference type="PIRSR" id="PIRSR625650-4"/>
    </source>
</evidence>
<evidence type="ECO:0000259" key="8">
    <source>
        <dbReference type="PROSITE" id="PS51387"/>
    </source>
</evidence>
<dbReference type="InterPro" id="IPR016164">
    <property type="entry name" value="FAD-linked_Oxase-like_C"/>
</dbReference>
<proteinExistence type="inferred from homology"/>
<dbReference type="InterPro" id="IPR004113">
    <property type="entry name" value="FAD-bd_oxidored_4_C"/>
</dbReference>
<evidence type="ECO:0000256" key="5">
    <source>
        <dbReference type="PIRSR" id="PIRSR625650-2"/>
    </source>
</evidence>
<dbReference type="GO" id="GO:0008610">
    <property type="term" value="P:lipid biosynthetic process"/>
    <property type="evidence" value="ECO:0007669"/>
    <property type="project" value="InterPro"/>
</dbReference>
<dbReference type="Gene3D" id="3.30.70.3450">
    <property type="match status" value="1"/>
</dbReference>
<feature type="domain" description="FAD-binding PCMH-type" evidence="8">
    <location>
        <begin position="88"/>
        <end position="268"/>
    </location>
</feature>
<dbReference type="Pfam" id="PF01565">
    <property type="entry name" value="FAD_binding_4"/>
    <property type="match status" value="1"/>
</dbReference>
<dbReference type="Pfam" id="PF02913">
    <property type="entry name" value="FAD-oxidase_C"/>
    <property type="match status" value="1"/>
</dbReference>
<protein>
    <submittedName>
        <fullName evidence="9">FAD-binding oxidoreductase</fullName>
    </submittedName>
</protein>
<dbReference type="PANTHER" id="PTHR46568:SF1">
    <property type="entry name" value="ALKYLDIHYDROXYACETONEPHOSPHATE SYNTHASE, PEROXISOMAL"/>
    <property type="match status" value="1"/>
</dbReference>
<evidence type="ECO:0000256" key="6">
    <source>
        <dbReference type="PIRSR" id="PIRSR625650-3"/>
    </source>
</evidence>
<reference evidence="9 10" key="1">
    <citation type="submission" date="2019-10" db="EMBL/GenBank/DDBJ databases">
        <title>Extracellular Electron Transfer in a Candidatus Methanoperedens spp. Enrichment Culture.</title>
        <authorList>
            <person name="Berger S."/>
            <person name="Rangel Shaw D."/>
            <person name="Berben T."/>
            <person name="In 'T Zandt M."/>
            <person name="Frank J."/>
            <person name="Reimann J."/>
            <person name="Jetten M.S.M."/>
            <person name="Welte C.U."/>
        </authorList>
    </citation>
    <scope>NUCLEOTIDE SEQUENCE [LARGE SCALE GENOMIC DNA]</scope>
    <source>
        <strain evidence="9">SB12</strain>
    </source>
</reference>
<evidence type="ECO:0000256" key="3">
    <source>
        <dbReference type="ARBA" id="ARBA00022827"/>
    </source>
</evidence>
<feature type="active site" description="Proton donor/acceptor" evidence="4">
    <location>
        <position position="453"/>
    </location>
</feature>
<accession>A0A833H3F8</accession>
<organism evidence="9 10">
    <name type="scientific">Leptonema illini</name>
    <dbReference type="NCBI Taxonomy" id="183"/>
    <lineage>
        <taxon>Bacteria</taxon>
        <taxon>Pseudomonadati</taxon>
        <taxon>Spirochaetota</taxon>
        <taxon>Spirochaetia</taxon>
        <taxon>Leptospirales</taxon>
        <taxon>Leptospiraceae</taxon>
        <taxon>Leptonema</taxon>
    </lineage>
</organism>
<dbReference type="PROSITE" id="PS51387">
    <property type="entry name" value="FAD_PCMH"/>
    <property type="match status" value="1"/>
</dbReference>
<dbReference type="SUPFAM" id="SSF56176">
    <property type="entry name" value="FAD-binding/transporter-associated domain-like"/>
    <property type="match status" value="1"/>
</dbReference>
<dbReference type="InterPro" id="IPR016167">
    <property type="entry name" value="FAD-bd_PCMH_sub1"/>
</dbReference>
<comment type="caution">
    <text evidence="9">The sequence shown here is derived from an EMBL/GenBank/DDBJ whole genome shotgun (WGS) entry which is preliminary data.</text>
</comment>
<dbReference type="InterPro" id="IPR006094">
    <property type="entry name" value="Oxid_FAD_bind_N"/>
</dbReference>
<dbReference type="SUPFAM" id="SSF55103">
    <property type="entry name" value="FAD-linked oxidases, C-terminal domain"/>
    <property type="match status" value="1"/>
</dbReference>
<dbReference type="AlphaFoldDB" id="A0A833H3F8"/>
<evidence type="ECO:0000256" key="1">
    <source>
        <dbReference type="ARBA" id="ARBA00008000"/>
    </source>
</evidence>
<dbReference type="Proteomes" id="UP000460298">
    <property type="component" value="Unassembled WGS sequence"/>
</dbReference>
<name>A0A833H3F8_9LEPT</name>
<evidence type="ECO:0000256" key="4">
    <source>
        <dbReference type="PIRSR" id="PIRSR625650-1"/>
    </source>
</evidence>
<dbReference type="GO" id="GO:0071949">
    <property type="term" value="F:FAD binding"/>
    <property type="evidence" value="ECO:0007669"/>
    <property type="project" value="InterPro"/>
</dbReference>
<dbReference type="InterPro" id="IPR016166">
    <property type="entry name" value="FAD-bd_PCMH"/>
</dbReference>
<keyword evidence="3 6" id="KW-0274">FAD</keyword>
<dbReference type="GO" id="GO:0008609">
    <property type="term" value="F:alkylglycerone-phosphate synthase activity"/>
    <property type="evidence" value="ECO:0007669"/>
    <property type="project" value="InterPro"/>
</dbReference>
<evidence type="ECO:0000313" key="9">
    <source>
        <dbReference type="EMBL" id="KAB2934218.1"/>
    </source>
</evidence>
<feature type="site" description="Important for enzyme activity" evidence="7">
    <location>
        <position position="303"/>
    </location>
</feature>
<feature type="binding site" evidence="6">
    <location>
        <begin position="252"/>
        <end position="258"/>
    </location>
    <ligand>
        <name>FAD</name>
        <dbReference type="ChEBI" id="CHEBI:57692"/>
    </ligand>
</feature>
<dbReference type="Gene3D" id="3.30.43.10">
    <property type="entry name" value="Uridine Diphospho-n-acetylenolpyruvylglucosamine Reductase, domain 2"/>
    <property type="match status" value="1"/>
</dbReference>
<sequence>MKRWNGWGDDSINVGLPEDGIRFLKEITGEPTPPEKATRDITYEEALRLVGPSRLEGMPGVDTSAEARLWHARGQSLPDWLSLRQGIGLDFPDAVAFPESEEDVRRLLTLAAEKNAVVMIYGGGTSVVGHINRPKGDRAVLVLDLSRMNRLLHFDPISRLARFQSGVAGPDVERQLAPHGMMLGHFPQSYEYSTLGGWVAARSSGQQSLYYGRIEDQFAGGRVITADAEINLPLHPASAAGPDLRQVLLGSEGRMGVITEVTVRARPIPEAEEFHGVFFPDWKRAEAFARAAVQNRLPLSMMRLSSARETFVTLSLAGHASLIKWMERYLALRGIGEGKCLLIVGFTGTKAHVSHTKKITMRLASKYNGVSLGQKLGSAWKKNRFRGPYMRNSLWVMGWAVDTLETAVPWDKVTDGVSRIEEALQKAAMDEAGERLLVYTHLSHLYGSGSAIYTTYVFRAQATPEKTLQLWKRMKDAASRAIVEMGGTISHQHGVGRDHSPYLPAEKGEVGMKWLESMIKTADPKGLFDTGNLTQR</sequence>
<dbReference type="PANTHER" id="PTHR46568">
    <property type="entry name" value="ALKYLDIHYDROXYACETONEPHOSPHATE SYNTHASE, PEROXISOMAL"/>
    <property type="match status" value="1"/>
</dbReference>
<comment type="similarity">
    <text evidence="1">Belongs to the FAD-binding oxidoreductase/transferase type 4 family.</text>
</comment>
<evidence type="ECO:0000313" key="10">
    <source>
        <dbReference type="Proteomes" id="UP000460298"/>
    </source>
</evidence>
<dbReference type="EMBL" id="WBUI01000003">
    <property type="protein sequence ID" value="KAB2934218.1"/>
    <property type="molecule type" value="Genomic_DNA"/>
</dbReference>